<name>A0ACC1YB50_MELAZ</name>
<sequence>MHSDFVESHALISCNILADFSKKTQDIASLTETQASFSPMLLIWTAEIESEIHVPKGSTELGCTERRIEQLLLDKRVYAFGL</sequence>
<accession>A0ACC1YB50</accession>
<dbReference type="Proteomes" id="UP001164539">
    <property type="component" value="Chromosome 4"/>
</dbReference>
<reference evidence="1 2" key="1">
    <citation type="journal article" date="2023" name="Science">
        <title>Complex scaffold remodeling in plant triterpene biosynthesis.</title>
        <authorList>
            <person name="De La Pena R."/>
            <person name="Hodgson H."/>
            <person name="Liu J.C."/>
            <person name="Stephenson M.J."/>
            <person name="Martin A.C."/>
            <person name="Owen C."/>
            <person name="Harkess A."/>
            <person name="Leebens-Mack J."/>
            <person name="Jimenez L.E."/>
            <person name="Osbourn A."/>
            <person name="Sattely E.S."/>
        </authorList>
    </citation>
    <scope>NUCLEOTIDE SEQUENCE [LARGE SCALE GENOMIC DNA]</scope>
    <source>
        <strain evidence="2">cv. JPN11</strain>
        <tissue evidence="1">Leaf</tissue>
    </source>
</reference>
<protein>
    <submittedName>
        <fullName evidence="1">Uncharacterized protein</fullName>
    </submittedName>
</protein>
<keyword evidence="2" id="KW-1185">Reference proteome</keyword>
<evidence type="ECO:0000313" key="2">
    <source>
        <dbReference type="Proteomes" id="UP001164539"/>
    </source>
</evidence>
<gene>
    <name evidence="1" type="ORF">OWV82_007716</name>
</gene>
<dbReference type="EMBL" id="CM051397">
    <property type="protein sequence ID" value="KAJ4719790.1"/>
    <property type="molecule type" value="Genomic_DNA"/>
</dbReference>
<comment type="caution">
    <text evidence="1">The sequence shown here is derived from an EMBL/GenBank/DDBJ whole genome shotgun (WGS) entry which is preliminary data.</text>
</comment>
<evidence type="ECO:0000313" key="1">
    <source>
        <dbReference type="EMBL" id="KAJ4719790.1"/>
    </source>
</evidence>
<organism evidence="1 2">
    <name type="scientific">Melia azedarach</name>
    <name type="common">Chinaberry tree</name>
    <dbReference type="NCBI Taxonomy" id="155640"/>
    <lineage>
        <taxon>Eukaryota</taxon>
        <taxon>Viridiplantae</taxon>
        <taxon>Streptophyta</taxon>
        <taxon>Embryophyta</taxon>
        <taxon>Tracheophyta</taxon>
        <taxon>Spermatophyta</taxon>
        <taxon>Magnoliopsida</taxon>
        <taxon>eudicotyledons</taxon>
        <taxon>Gunneridae</taxon>
        <taxon>Pentapetalae</taxon>
        <taxon>rosids</taxon>
        <taxon>malvids</taxon>
        <taxon>Sapindales</taxon>
        <taxon>Meliaceae</taxon>
        <taxon>Melia</taxon>
    </lineage>
</organism>
<proteinExistence type="predicted"/>